<gene>
    <name evidence="7" type="primary">rpl5</name>
    <name evidence="11" type="ORF">FTO68_06730</name>
</gene>
<dbReference type="InterPro" id="IPR022804">
    <property type="entry name" value="Ribosomal_uL5_arc"/>
</dbReference>
<name>A0ABD4TIB0_9EURY</name>
<dbReference type="PIRSF" id="PIRSF002161">
    <property type="entry name" value="Ribosomal_L5"/>
    <property type="match status" value="1"/>
</dbReference>
<keyword evidence="12" id="KW-1185">Reference proteome</keyword>
<comment type="caution">
    <text evidence="11">The sequence shown here is derived from an EMBL/GenBank/DDBJ whole genome shotgun (WGS) entry which is preliminary data.</text>
</comment>
<keyword evidence="5 7" id="KW-0689">Ribosomal protein</keyword>
<comment type="subunit">
    <text evidence="7">Part of the 50S ribosomal subunit; contacts the 5S rRNA and probably tRNA. Forms a bridge to the 30S subunit in the 70S ribosome.</text>
</comment>
<evidence type="ECO:0000259" key="10">
    <source>
        <dbReference type="Pfam" id="PF00673"/>
    </source>
</evidence>
<dbReference type="Proteomes" id="UP001524383">
    <property type="component" value="Unassembled WGS sequence"/>
</dbReference>
<keyword evidence="6 7" id="KW-0687">Ribonucleoprotein</keyword>
<sequence length="170" mass="19008">MTGMQELYVDKIVVHMSVGEGGDKLMKAEALMKEICGGATSVRTIARRTVPAFGLRKGQSMGCKLTLRGDKAEEFLRTSLNIIEKKIDASRFDTNGNFGFGIEEHTDFPGQSYDPQIGIYGMDINVVIEKKGVRIARRSAQKKKLPSKQHVRKNEAISFMKEHFNVEVVE</sequence>
<dbReference type="InterPro" id="IPR057266">
    <property type="entry name" value="Ribosomal_uL5_euk/arc-type"/>
</dbReference>
<dbReference type="Pfam" id="PF00673">
    <property type="entry name" value="Ribosomal_L5_C"/>
    <property type="match status" value="1"/>
</dbReference>
<dbReference type="Pfam" id="PF00281">
    <property type="entry name" value="Ribosomal_L5"/>
    <property type="match status" value="1"/>
</dbReference>
<dbReference type="GO" id="GO:0000049">
    <property type="term" value="F:tRNA binding"/>
    <property type="evidence" value="ECO:0007669"/>
    <property type="project" value="UniProtKB-UniRule"/>
</dbReference>
<evidence type="ECO:0000256" key="2">
    <source>
        <dbReference type="ARBA" id="ARBA00022555"/>
    </source>
</evidence>
<dbReference type="FunFam" id="3.30.1440.10:FF:000002">
    <property type="entry name" value="60S ribosomal protein L11"/>
    <property type="match status" value="1"/>
</dbReference>
<evidence type="ECO:0000313" key="12">
    <source>
        <dbReference type="Proteomes" id="UP001524383"/>
    </source>
</evidence>
<proteinExistence type="inferred from homology"/>
<evidence type="ECO:0000259" key="9">
    <source>
        <dbReference type="Pfam" id="PF00281"/>
    </source>
</evidence>
<keyword evidence="3 7" id="KW-0699">rRNA-binding</keyword>
<dbReference type="EMBL" id="VOTZ01000012">
    <property type="protein sequence ID" value="MCQ1538678.1"/>
    <property type="molecule type" value="Genomic_DNA"/>
</dbReference>
<feature type="domain" description="Large ribosomal subunit protein uL5 C-terminal" evidence="10">
    <location>
        <begin position="61"/>
        <end position="140"/>
    </location>
</feature>
<dbReference type="InterPro" id="IPR002132">
    <property type="entry name" value="Ribosomal_uL5"/>
</dbReference>
<keyword evidence="4 7" id="KW-0694">RNA-binding</keyword>
<dbReference type="InterPro" id="IPR031310">
    <property type="entry name" value="Ribosomal_uL5_N"/>
</dbReference>
<dbReference type="SUPFAM" id="SSF55282">
    <property type="entry name" value="RL5-like"/>
    <property type="match status" value="1"/>
</dbReference>
<keyword evidence="2 7" id="KW-0820">tRNA-binding</keyword>
<evidence type="ECO:0000256" key="5">
    <source>
        <dbReference type="ARBA" id="ARBA00022980"/>
    </source>
</evidence>
<evidence type="ECO:0000256" key="7">
    <source>
        <dbReference type="HAMAP-Rule" id="MF_01333"/>
    </source>
</evidence>
<feature type="domain" description="Large ribosomal subunit protein uL5 N-terminal" evidence="9">
    <location>
        <begin position="4"/>
        <end position="56"/>
    </location>
</feature>
<protein>
    <recommendedName>
        <fullName evidence="7">Large ribosomal subunit protein uL5</fullName>
    </recommendedName>
</protein>
<evidence type="ECO:0000256" key="4">
    <source>
        <dbReference type="ARBA" id="ARBA00022884"/>
    </source>
</evidence>
<dbReference type="HAMAP" id="MF_01333_A">
    <property type="entry name" value="Ribosomal_uL5_A"/>
    <property type="match status" value="1"/>
</dbReference>
<dbReference type="GO" id="GO:0019843">
    <property type="term" value="F:rRNA binding"/>
    <property type="evidence" value="ECO:0007669"/>
    <property type="project" value="UniProtKB-UniRule"/>
</dbReference>
<reference evidence="11 12" key="1">
    <citation type="submission" date="2019-08" db="EMBL/GenBank/DDBJ databases">
        <authorList>
            <person name="Chen S.-C."/>
            <person name="Lai M.-C."/>
            <person name="You Y.-T."/>
        </authorList>
    </citation>
    <scope>NUCLEOTIDE SEQUENCE [LARGE SCALE GENOMIC DNA]</scope>
    <source>
        <strain evidence="11 12">P2F9704a</strain>
    </source>
</reference>
<dbReference type="InterPro" id="IPR031309">
    <property type="entry name" value="Ribosomal_uL5_C"/>
</dbReference>
<evidence type="ECO:0000256" key="6">
    <source>
        <dbReference type="ARBA" id="ARBA00023274"/>
    </source>
</evidence>
<evidence type="ECO:0000256" key="8">
    <source>
        <dbReference type="RuleBase" id="RU003930"/>
    </source>
</evidence>
<organism evidence="11 12">
    <name type="scientific">Methanocalculus taiwanensis</name>
    <dbReference type="NCBI Taxonomy" id="106207"/>
    <lineage>
        <taxon>Archaea</taxon>
        <taxon>Methanobacteriati</taxon>
        <taxon>Methanobacteriota</taxon>
        <taxon>Stenosarchaea group</taxon>
        <taxon>Methanomicrobia</taxon>
        <taxon>Methanomicrobiales</taxon>
        <taxon>Methanocalculaceae</taxon>
        <taxon>Methanocalculus</taxon>
    </lineage>
</organism>
<dbReference type="PANTHER" id="PTHR11994">
    <property type="entry name" value="60S RIBOSOMAL PROTEIN L11-RELATED"/>
    <property type="match status" value="1"/>
</dbReference>
<dbReference type="NCBIfam" id="NF003258">
    <property type="entry name" value="PRK04219.1"/>
    <property type="match status" value="1"/>
</dbReference>
<dbReference type="GO" id="GO:0006412">
    <property type="term" value="P:translation"/>
    <property type="evidence" value="ECO:0007669"/>
    <property type="project" value="UniProtKB-UniRule"/>
</dbReference>
<evidence type="ECO:0000256" key="1">
    <source>
        <dbReference type="ARBA" id="ARBA00008553"/>
    </source>
</evidence>
<evidence type="ECO:0000256" key="3">
    <source>
        <dbReference type="ARBA" id="ARBA00022730"/>
    </source>
</evidence>
<dbReference type="AlphaFoldDB" id="A0ABD4TIB0"/>
<dbReference type="GO" id="GO:0005840">
    <property type="term" value="C:ribosome"/>
    <property type="evidence" value="ECO:0007669"/>
    <property type="project" value="UniProtKB-KW"/>
</dbReference>
<dbReference type="GO" id="GO:1990904">
    <property type="term" value="C:ribonucleoprotein complex"/>
    <property type="evidence" value="ECO:0007669"/>
    <property type="project" value="UniProtKB-KW"/>
</dbReference>
<dbReference type="Gene3D" id="3.30.1440.10">
    <property type="match status" value="1"/>
</dbReference>
<comment type="function">
    <text evidence="7">This is 1 of the proteins that bind and probably mediate the attachment of the 5S RNA into the large ribosomal subunit, where it forms part of the central protuberance. In the 70S ribosome it contacts protein S13 of the 30S subunit (bridge B1b), connecting the 2 subunits; this bridge is implicated in subunit movement. May contact the P site tRNA; the 5S rRNA and some of its associated proteins might help stabilize positioning of ribosome-bound tRNAs.</text>
</comment>
<evidence type="ECO:0000313" key="11">
    <source>
        <dbReference type="EMBL" id="MCQ1538678.1"/>
    </source>
</evidence>
<comment type="similarity">
    <text evidence="1 7 8">Belongs to the universal ribosomal protein uL5 family.</text>
</comment>
<dbReference type="InterPro" id="IPR022803">
    <property type="entry name" value="Ribosomal_uL5_dom_sf"/>
</dbReference>
<accession>A0ABD4TIB0</accession>
<dbReference type="RefSeq" id="WP_255332628.1">
    <property type="nucleotide sequence ID" value="NZ_VOTZ01000012.1"/>
</dbReference>